<dbReference type="GO" id="GO:0098978">
    <property type="term" value="C:glutamatergic synapse"/>
    <property type="evidence" value="ECO:0007669"/>
    <property type="project" value="TreeGrafter"/>
</dbReference>
<accession>A0A6F9DT46</accession>
<dbReference type="SMART" id="SM00326">
    <property type="entry name" value="SH3"/>
    <property type="match status" value="1"/>
</dbReference>
<evidence type="ECO:0000256" key="1">
    <source>
        <dbReference type="ARBA" id="ARBA00004170"/>
    </source>
</evidence>
<reference evidence="12" key="1">
    <citation type="submission" date="2020-04" db="EMBL/GenBank/DDBJ databases">
        <authorList>
            <person name="Neveu A P."/>
        </authorList>
    </citation>
    <scope>NUCLEOTIDE SEQUENCE</scope>
    <source>
        <tissue evidence="12">Whole embryo</tissue>
    </source>
</reference>
<dbReference type="GO" id="GO:0016191">
    <property type="term" value="P:synaptic vesicle uncoating"/>
    <property type="evidence" value="ECO:0007669"/>
    <property type="project" value="TreeGrafter"/>
</dbReference>
<evidence type="ECO:0000256" key="6">
    <source>
        <dbReference type="ARBA" id="ARBA00023054"/>
    </source>
</evidence>
<evidence type="ECO:0000259" key="11">
    <source>
        <dbReference type="PROSITE" id="PS51021"/>
    </source>
</evidence>
<dbReference type="PANTHER" id="PTHR14167:SF81">
    <property type="entry name" value="ENDOPHILIN-A"/>
    <property type="match status" value="1"/>
</dbReference>
<evidence type="ECO:0000313" key="12">
    <source>
        <dbReference type="EMBL" id="CAB3266045.1"/>
    </source>
</evidence>
<dbReference type="InterPro" id="IPR036028">
    <property type="entry name" value="SH3-like_dom_sf"/>
</dbReference>
<dbReference type="InterPro" id="IPR001452">
    <property type="entry name" value="SH3_domain"/>
</dbReference>
<dbReference type="AlphaFoldDB" id="A0A6F9DT46"/>
<dbReference type="CDD" id="cd07592">
    <property type="entry name" value="BAR_Endophilin_A"/>
    <property type="match status" value="1"/>
</dbReference>
<dbReference type="Gene3D" id="2.30.30.40">
    <property type="entry name" value="SH3 Domains"/>
    <property type="match status" value="1"/>
</dbReference>
<evidence type="ECO:0000256" key="4">
    <source>
        <dbReference type="ARBA" id="ARBA00022443"/>
    </source>
</evidence>
<keyword evidence="6" id="KW-0175">Coiled coil</keyword>
<dbReference type="Pfam" id="PF03114">
    <property type="entry name" value="BAR"/>
    <property type="match status" value="1"/>
</dbReference>
<keyword evidence="5" id="KW-0254">Endocytosis</keyword>
<feature type="domain" description="BAR" evidence="11">
    <location>
        <begin position="1"/>
        <end position="221"/>
    </location>
</feature>
<sequence>MEEEFVEMERKVDVTSKAISEVINLTKEYLQPNPAARTKLNMISTYQKMQGKQKDAKYPQAEDSLGLAMAKYGKELGTESNFGVALERVGDGMTQLGEIKDSLDFGVKQQFLDPLQQLCDKDIKEVMHHRKKLSGRRLDYDYKRKRGTKVPPEEVTLAEQKLEESLELADSSMFNLLSGDIEQVSQLAALVESQLDYHRQSADILESIHEDLQKQINEIHAKPERERTKKQLRTPSLAAADRPPTSAPLPTPSPQHNVTSPTKPKAKASQPCCRALYDFEPENEGELGFKEDEVITLVSRIDENWYEGMNTNGETGYFPVSYVEVILELP</sequence>
<proteinExistence type="evidence at transcript level"/>
<organism evidence="12">
    <name type="scientific">Phallusia mammillata</name>
    <dbReference type="NCBI Taxonomy" id="59560"/>
    <lineage>
        <taxon>Eukaryota</taxon>
        <taxon>Metazoa</taxon>
        <taxon>Chordata</taxon>
        <taxon>Tunicata</taxon>
        <taxon>Ascidiacea</taxon>
        <taxon>Phlebobranchia</taxon>
        <taxon>Ascidiidae</taxon>
        <taxon>Phallusia</taxon>
    </lineage>
</organism>
<comment type="similarity">
    <text evidence="3">Belongs to the endophilin family.</text>
</comment>
<evidence type="ECO:0000256" key="7">
    <source>
        <dbReference type="ARBA" id="ARBA00023136"/>
    </source>
</evidence>
<dbReference type="GO" id="GO:0005769">
    <property type="term" value="C:early endosome"/>
    <property type="evidence" value="ECO:0007669"/>
    <property type="project" value="UniProtKB-SubCell"/>
</dbReference>
<dbReference type="EMBL" id="LR790183">
    <property type="protein sequence ID" value="CAB3266045.1"/>
    <property type="molecule type" value="mRNA"/>
</dbReference>
<evidence type="ECO:0000256" key="3">
    <source>
        <dbReference type="ARBA" id="ARBA00006697"/>
    </source>
</evidence>
<dbReference type="CDD" id="cd11803">
    <property type="entry name" value="SH3_Endophilin_A"/>
    <property type="match status" value="1"/>
</dbReference>
<protein>
    <submittedName>
        <fullName evidence="12">Endophilin-A2</fullName>
    </submittedName>
</protein>
<feature type="compositionally biased region" description="Basic and acidic residues" evidence="9">
    <location>
        <begin position="218"/>
        <end position="229"/>
    </location>
</feature>
<keyword evidence="7" id="KW-0472">Membrane</keyword>
<dbReference type="InterPro" id="IPR027267">
    <property type="entry name" value="AH/BAR_dom_sf"/>
</dbReference>
<dbReference type="Pfam" id="PF00018">
    <property type="entry name" value="SH3_1"/>
    <property type="match status" value="1"/>
</dbReference>
<evidence type="ECO:0000256" key="5">
    <source>
        <dbReference type="ARBA" id="ARBA00022583"/>
    </source>
</evidence>
<dbReference type="SMART" id="SM00721">
    <property type="entry name" value="BAR"/>
    <property type="match status" value="1"/>
</dbReference>
<gene>
    <name evidence="12" type="primary">Sh3gl1</name>
</gene>
<keyword evidence="4 8" id="KW-0728">SH3 domain</keyword>
<dbReference type="SUPFAM" id="SSF50044">
    <property type="entry name" value="SH3-domain"/>
    <property type="match status" value="1"/>
</dbReference>
<dbReference type="PRINTS" id="PR00452">
    <property type="entry name" value="SH3DOMAIN"/>
</dbReference>
<evidence type="ECO:0000256" key="8">
    <source>
        <dbReference type="PROSITE-ProRule" id="PRU00192"/>
    </source>
</evidence>
<evidence type="ECO:0000256" key="9">
    <source>
        <dbReference type="SAM" id="MobiDB-lite"/>
    </source>
</evidence>
<dbReference type="SUPFAM" id="SSF103657">
    <property type="entry name" value="BAR/IMD domain-like"/>
    <property type="match status" value="1"/>
</dbReference>
<dbReference type="GO" id="GO:0098793">
    <property type="term" value="C:presynapse"/>
    <property type="evidence" value="ECO:0007669"/>
    <property type="project" value="TreeGrafter"/>
</dbReference>
<evidence type="ECO:0000256" key="2">
    <source>
        <dbReference type="ARBA" id="ARBA00004412"/>
    </source>
</evidence>
<dbReference type="InterPro" id="IPR050384">
    <property type="entry name" value="Endophilin_SH3RF"/>
</dbReference>
<dbReference type="Gene3D" id="1.20.1270.60">
    <property type="entry name" value="Arfaptin homology (AH) domain/BAR domain"/>
    <property type="match status" value="1"/>
</dbReference>
<dbReference type="PROSITE" id="PS50002">
    <property type="entry name" value="SH3"/>
    <property type="match status" value="1"/>
</dbReference>
<feature type="region of interest" description="Disordered" evidence="9">
    <location>
        <begin position="218"/>
        <end position="270"/>
    </location>
</feature>
<dbReference type="PROSITE" id="PS51021">
    <property type="entry name" value="BAR"/>
    <property type="match status" value="1"/>
</dbReference>
<dbReference type="GO" id="GO:0016020">
    <property type="term" value="C:membrane"/>
    <property type="evidence" value="ECO:0007669"/>
    <property type="project" value="UniProtKB-SubCell"/>
</dbReference>
<evidence type="ECO:0000259" key="10">
    <source>
        <dbReference type="PROSITE" id="PS50002"/>
    </source>
</evidence>
<name>A0A6F9DT46_9ASCI</name>
<dbReference type="PANTHER" id="PTHR14167">
    <property type="entry name" value="SH3 DOMAIN-CONTAINING"/>
    <property type="match status" value="1"/>
</dbReference>
<dbReference type="InterPro" id="IPR004148">
    <property type="entry name" value="BAR_dom"/>
</dbReference>
<comment type="subcellular location">
    <subcellularLocation>
        <location evidence="2">Early endosome</location>
    </subcellularLocation>
    <subcellularLocation>
        <location evidence="1">Membrane</location>
        <topology evidence="1">Peripheral membrane protein</topology>
    </subcellularLocation>
</comment>
<feature type="domain" description="SH3" evidence="10">
    <location>
        <begin position="268"/>
        <end position="328"/>
    </location>
</feature>
<dbReference type="InterPro" id="IPR035824">
    <property type="entry name" value="Endophilin_A_SH3"/>
</dbReference>